<comment type="caution">
    <text evidence="2">The sequence shown here is derived from an EMBL/GenBank/DDBJ whole genome shotgun (WGS) entry which is preliminary data.</text>
</comment>
<dbReference type="EMBL" id="JAJPPU010000001">
    <property type="protein sequence ID" value="MCD8471989.1"/>
    <property type="molecule type" value="Genomic_DNA"/>
</dbReference>
<keyword evidence="3" id="KW-1185">Reference proteome</keyword>
<sequence>MASAYGVVAAAQQFAEQQLQNKEAQARCVASTRRGVSEKITHGESVPAPKVREVKVQAHSKDSGQGSGT</sequence>
<evidence type="ECO:0000256" key="1">
    <source>
        <dbReference type="SAM" id="MobiDB-lite"/>
    </source>
</evidence>
<feature type="region of interest" description="Disordered" evidence="1">
    <location>
        <begin position="32"/>
        <end position="69"/>
    </location>
</feature>
<proteinExistence type="predicted"/>
<feature type="compositionally biased region" description="Basic and acidic residues" evidence="1">
    <location>
        <begin position="50"/>
        <end position="62"/>
    </location>
</feature>
<protein>
    <submittedName>
        <fullName evidence="2">Uncharacterized protein</fullName>
    </submittedName>
</protein>
<accession>A0ABS8TQ59</accession>
<reference evidence="2" key="1">
    <citation type="submission" date="2021-11" db="EMBL/GenBank/DDBJ databases">
        <title>Genome sequence of Xylella taiwanensis PLS432.</title>
        <authorList>
            <person name="Weng L.-W."/>
            <person name="Su C.-C."/>
            <person name="Tsai C.-W."/>
            <person name="Kuo C.-H."/>
        </authorList>
    </citation>
    <scope>NUCLEOTIDE SEQUENCE</scope>
    <source>
        <strain evidence="2">PLS432</strain>
    </source>
</reference>
<organism evidence="2 3">
    <name type="scientific">Xylella taiwanensis</name>
    <dbReference type="NCBI Taxonomy" id="1444770"/>
    <lineage>
        <taxon>Bacteria</taxon>
        <taxon>Pseudomonadati</taxon>
        <taxon>Pseudomonadota</taxon>
        <taxon>Gammaproteobacteria</taxon>
        <taxon>Lysobacterales</taxon>
        <taxon>Lysobacteraceae</taxon>
        <taxon>Xylella</taxon>
    </lineage>
</organism>
<dbReference type="Proteomes" id="UP001430701">
    <property type="component" value="Unassembled WGS sequence"/>
</dbReference>
<dbReference type="GeneID" id="68901730"/>
<evidence type="ECO:0000313" key="3">
    <source>
        <dbReference type="Proteomes" id="UP001430701"/>
    </source>
</evidence>
<evidence type="ECO:0000313" key="2">
    <source>
        <dbReference type="EMBL" id="MCD8471989.1"/>
    </source>
</evidence>
<dbReference type="RefSeq" id="WP_038271266.1">
    <property type="nucleotide sequence ID" value="NZ_CP053627.1"/>
</dbReference>
<name>A0ABS8TQ59_9GAMM</name>
<gene>
    <name evidence="2" type="ORF">LPH55_00525</name>
</gene>